<keyword evidence="2" id="KW-1185">Reference proteome</keyword>
<dbReference type="Proteomes" id="UP000825123">
    <property type="component" value="Chromosome"/>
</dbReference>
<organism evidence="1 2">
    <name type="scientific">Stygiolobus caldivivus</name>
    <dbReference type="NCBI Taxonomy" id="2824673"/>
    <lineage>
        <taxon>Archaea</taxon>
        <taxon>Thermoproteota</taxon>
        <taxon>Thermoprotei</taxon>
        <taxon>Sulfolobales</taxon>
        <taxon>Sulfolobaceae</taxon>
        <taxon>Stygiolobus</taxon>
    </lineage>
</organism>
<dbReference type="GeneID" id="66163366"/>
<gene>
    <name evidence="1" type="ORF">KN1_16480</name>
</gene>
<dbReference type="EMBL" id="AP024597">
    <property type="protein sequence ID" value="BCU70351.1"/>
    <property type="molecule type" value="Genomic_DNA"/>
</dbReference>
<protein>
    <submittedName>
        <fullName evidence="1">Uncharacterized protein</fullName>
    </submittedName>
</protein>
<sequence length="53" mass="5936">MRTEITLTLDEEILKQVELYALSEGISLDDAFNDILEKLILDEISKGHDLSSG</sequence>
<evidence type="ECO:0000313" key="2">
    <source>
        <dbReference type="Proteomes" id="UP000825123"/>
    </source>
</evidence>
<reference evidence="1 2" key="1">
    <citation type="submission" date="2021-04" db="EMBL/GenBank/DDBJ databases">
        <title>Complete genome sequence of Stygiolobus sp. KN-1.</title>
        <authorList>
            <person name="Nakamura K."/>
            <person name="Sakai H."/>
            <person name="Kurosawa N."/>
        </authorList>
    </citation>
    <scope>NUCLEOTIDE SEQUENCE [LARGE SCALE GENOMIC DNA]</scope>
    <source>
        <strain evidence="1 2">KN-1</strain>
    </source>
</reference>
<name>A0A8D5ZJ86_9CREN</name>
<dbReference type="AlphaFoldDB" id="A0A8D5ZJ86"/>
<dbReference type="RefSeq" id="WP_221286918.1">
    <property type="nucleotide sequence ID" value="NZ_AP024597.1"/>
</dbReference>
<accession>A0A8D5ZJ86</accession>
<evidence type="ECO:0000313" key="1">
    <source>
        <dbReference type="EMBL" id="BCU70351.1"/>
    </source>
</evidence>
<proteinExistence type="predicted"/>
<dbReference type="KEGG" id="csty:KN1_16480"/>